<evidence type="ECO:0000256" key="2">
    <source>
        <dbReference type="SAM" id="Phobius"/>
    </source>
</evidence>
<dbReference type="EMBL" id="JABEVU030000001">
    <property type="protein sequence ID" value="MDB0580970.1"/>
    <property type="molecule type" value="Genomic_DNA"/>
</dbReference>
<evidence type="ECO:0000313" key="3">
    <source>
        <dbReference type="EMBL" id="KIH70422.1"/>
    </source>
</evidence>
<feature type="transmembrane region" description="Helical" evidence="2">
    <location>
        <begin position="33"/>
        <end position="52"/>
    </location>
</feature>
<keyword evidence="2" id="KW-1133">Transmembrane helix</keyword>
<name>A0A0C2E525_9STAP</name>
<sequence length="132" mass="15388">MSKVVKVINNYTRKRENEKKTKQDENRVAKRRTLLFGSVLLVVAGILLIVAFNQKNQNQLIHEELVQAQVVLDERKNEAEDLEQQIRQLNDDDYITRIARSEFFLSEEGEIVFNLSDLETPEEKAEKDENGK</sequence>
<dbReference type="Proteomes" id="UP000527860">
    <property type="component" value="Unassembled WGS sequence"/>
</dbReference>
<keyword evidence="6" id="KW-1185">Reference proteome</keyword>
<dbReference type="GO" id="GO:0051301">
    <property type="term" value="P:cell division"/>
    <property type="evidence" value="ECO:0007669"/>
    <property type="project" value="InterPro"/>
</dbReference>
<dbReference type="Proteomes" id="UP000031546">
    <property type="component" value="Unassembled WGS sequence"/>
</dbReference>
<dbReference type="STRING" id="45670.SN16_09180"/>
<proteinExistence type="predicted"/>
<dbReference type="InterPro" id="IPR039076">
    <property type="entry name" value="DivIC"/>
</dbReference>
<reference evidence="4" key="3">
    <citation type="submission" date="2022-12" db="EMBL/GenBank/DDBJ databases">
        <title>Genome analysis and biological profiling of marine Salinicoccus roseus MOSEL-ME25.</title>
        <authorList>
            <person name="Mirza F.T."/>
            <person name="Xie Y."/>
            <person name="Shinwari Z.K."/>
        </authorList>
    </citation>
    <scope>NUCLEOTIDE SEQUENCE</scope>
    <source>
        <strain evidence="4">MOSEL-ME25</strain>
    </source>
</reference>
<keyword evidence="2" id="KW-0812">Transmembrane</keyword>
<evidence type="ECO:0000313" key="6">
    <source>
        <dbReference type="Proteomes" id="UP000527860"/>
    </source>
</evidence>
<dbReference type="PANTHER" id="PTHR40027">
    <property type="entry name" value="CELL DIVISION PROTEIN DIVIC"/>
    <property type="match status" value="1"/>
</dbReference>
<accession>A0A0C2E525</accession>
<organism evidence="3 5">
    <name type="scientific">Salinicoccus roseus</name>
    <dbReference type="NCBI Taxonomy" id="45670"/>
    <lineage>
        <taxon>Bacteria</taxon>
        <taxon>Bacillati</taxon>
        <taxon>Bacillota</taxon>
        <taxon>Bacilli</taxon>
        <taxon>Bacillales</taxon>
        <taxon>Staphylococcaceae</taxon>
        <taxon>Salinicoccus</taxon>
    </lineage>
</organism>
<dbReference type="GeneID" id="77845729"/>
<dbReference type="PANTHER" id="PTHR40027:SF1">
    <property type="entry name" value="CELL DIVISION PROTEIN DIVIC"/>
    <property type="match status" value="1"/>
</dbReference>
<feature type="coiled-coil region" evidence="1">
    <location>
        <begin position="65"/>
        <end position="92"/>
    </location>
</feature>
<dbReference type="InterPro" id="IPR007060">
    <property type="entry name" value="FtsL/DivIC"/>
</dbReference>
<protein>
    <submittedName>
        <fullName evidence="4">Septum formation initiator family protein</fullName>
    </submittedName>
</protein>
<evidence type="ECO:0000313" key="5">
    <source>
        <dbReference type="Proteomes" id="UP000031546"/>
    </source>
</evidence>
<dbReference type="Pfam" id="PF04977">
    <property type="entry name" value="DivIC"/>
    <property type="match status" value="1"/>
</dbReference>
<dbReference type="OrthoDB" id="2991180at2"/>
<gene>
    <name evidence="4" type="ORF">F7P68_0010560</name>
    <name evidence="3" type="ORF">SN16_09180</name>
</gene>
<evidence type="ECO:0000313" key="4">
    <source>
        <dbReference type="EMBL" id="MDB0580970.1"/>
    </source>
</evidence>
<keyword evidence="1" id="KW-0175">Coiled coil</keyword>
<keyword evidence="2" id="KW-0472">Membrane</keyword>
<reference evidence="3 5" key="1">
    <citation type="submission" date="2015-01" db="EMBL/GenBank/DDBJ databases">
        <title>Genome sequences of high lactate-tolerant strain Salinicoccus roseus W12 with industrial interest.</title>
        <authorList>
            <person name="Wang H."/>
            <person name="Yu B."/>
        </authorList>
    </citation>
    <scope>NUCLEOTIDE SEQUENCE [LARGE SCALE GENOMIC DNA]</scope>
    <source>
        <strain evidence="3 5">W12</strain>
    </source>
</reference>
<reference evidence="4" key="2">
    <citation type="submission" date="2020-04" db="EMBL/GenBank/DDBJ databases">
        <authorList>
            <person name="Tanveer F."/>
            <person name="Xie Y."/>
            <person name="Shinwari Z.K."/>
        </authorList>
    </citation>
    <scope>NUCLEOTIDE SEQUENCE</scope>
    <source>
        <strain evidence="4">MOSEL-ME25</strain>
    </source>
</reference>
<evidence type="ECO:0000256" key="1">
    <source>
        <dbReference type="SAM" id="Coils"/>
    </source>
</evidence>
<dbReference type="EMBL" id="JXII01000007">
    <property type="protein sequence ID" value="KIH70422.1"/>
    <property type="molecule type" value="Genomic_DNA"/>
</dbReference>
<dbReference type="RefSeq" id="WP_040106323.1">
    <property type="nucleotide sequence ID" value="NZ_CANNFN010000006.1"/>
</dbReference>
<comment type="caution">
    <text evidence="3">The sequence shown here is derived from an EMBL/GenBank/DDBJ whole genome shotgun (WGS) entry which is preliminary data.</text>
</comment>
<dbReference type="AlphaFoldDB" id="A0A0C2E525"/>